<feature type="compositionally biased region" description="Low complexity" evidence="1">
    <location>
        <begin position="218"/>
        <end position="244"/>
    </location>
</feature>
<comment type="caution">
    <text evidence="2">The sequence shown here is derived from an EMBL/GenBank/DDBJ whole genome shotgun (WGS) entry which is preliminary data.</text>
</comment>
<gene>
    <name evidence="2" type="ORF">FVE85_6613</name>
</gene>
<feature type="compositionally biased region" description="Polar residues" evidence="1">
    <location>
        <begin position="406"/>
        <end position="415"/>
    </location>
</feature>
<evidence type="ECO:0000313" key="3">
    <source>
        <dbReference type="Proteomes" id="UP000324585"/>
    </source>
</evidence>
<feature type="compositionally biased region" description="Basic and acidic residues" evidence="1">
    <location>
        <begin position="73"/>
        <end position="90"/>
    </location>
</feature>
<dbReference type="EMBL" id="VRMN01000001">
    <property type="protein sequence ID" value="KAA8499028.1"/>
    <property type="molecule type" value="Genomic_DNA"/>
</dbReference>
<evidence type="ECO:0000256" key="1">
    <source>
        <dbReference type="SAM" id="MobiDB-lite"/>
    </source>
</evidence>
<feature type="compositionally biased region" description="Polar residues" evidence="1">
    <location>
        <begin position="451"/>
        <end position="468"/>
    </location>
</feature>
<feature type="compositionally biased region" description="Gly residues" evidence="1">
    <location>
        <begin position="394"/>
        <end position="404"/>
    </location>
</feature>
<feature type="compositionally biased region" description="Polar residues" evidence="1">
    <location>
        <begin position="557"/>
        <end position="567"/>
    </location>
</feature>
<feature type="compositionally biased region" description="Polar residues" evidence="1">
    <location>
        <begin position="632"/>
        <end position="642"/>
    </location>
</feature>
<protein>
    <submittedName>
        <fullName evidence="2">Uncharacterized protein</fullName>
    </submittedName>
</protein>
<feature type="compositionally biased region" description="Low complexity" evidence="1">
    <location>
        <begin position="496"/>
        <end position="511"/>
    </location>
</feature>
<dbReference type="AlphaFoldDB" id="A0A5J4Z738"/>
<feature type="region of interest" description="Disordered" evidence="1">
    <location>
        <begin position="1"/>
        <end position="244"/>
    </location>
</feature>
<name>A0A5J4Z738_PORPP</name>
<feature type="compositionally biased region" description="Basic and acidic residues" evidence="1">
    <location>
        <begin position="374"/>
        <end position="383"/>
    </location>
</feature>
<feature type="region of interest" description="Disordered" evidence="1">
    <location>
        <begin position="801"/>
        <end position="823"/>
    </location>
</feature>
<proteinExistence type="predicted"/>
<feature type="compositionally biased region" description="Polar residues" evidence="1">
    <location>
        <begin position="512"/>
        <end position="526"/>
    </location>
</feature>
<evidence type="ECO:0000313" key="2">
    <source>
        <dbReference type="EMBL" id="KAA8499028.1"/>
    </source>
</evidence>
<sequence length="1193" mass="127778">MQQVGGGVDAAQAPSGSASHDVHTAHVRESQTHNAWQEMPQVDTAGLPDAATLMAASNGSRVTEPTEPLRQQQLERDGSTWQDNRQDEARLTAPTSDTDVHSNECLNAQATEGNGENGRARESSGDVHDKQEHQQQLSEHSEQALVSGISPKTPDTKQDAQYPSTSQREDMSVPASPVKKIPSQGSNESNATQQRAQQGRASQHRRNASWTNERCFEQQHQQQHQEQQQQQQQQHHFQQQQQHFHAAAAAAGGFLPYGYAPMQSQMYYAQQYYMLQNGMNPQMMFADSFAQQLGAMPYMYDPQAAAAAYSAAAAYYDPNHALAVNAPVFHPGGQAPAPAPGSVMQNTSGTFPGSPLTHAGESMGTGTPGGTGWVERRLDDRSRRSNHQSNRSAVGGGVVSGGGPYQFTTFSNDSNPGPRGGPIRKTPGNINDLRKPQRSASRMPPTDAPAGNNSNQTDVSSAPQGHQTRSARGGGSNGSAPSHIDKHQRAGISKDSQYQHQYQQQSPSAASLANNLMRPQQGLPLTSNASDASAPPSAAAHSGDGGAIGSASSANALPNSTGMDRSGFVQNVHTSELTAKVEETVSRAPDRDAACSNLAELLRGWLDEAQRCMKLRKECAALGIRGQLGTISSQMSGNQSSHVAAEEQISPPELEQDRQTQPQSQPGQAGTAAGGGQQQQQLEDDDASTAPFDVALRHSDALELAIEMAMFELTDAQHPVINEALASVLLELMSVYFYGSVNLHRLLLHSASGLSQDAKLAEQEKRALRNLMGMLKHAYREALAFESSVDEAFMHERAQSVMSDAHSGTGSNTVSGGSGGLHKSPSASSTYGLLDMQTFRLTCAAVHSKTLRLAVFRGFRGSLRDVSPAEMSLASSSASGSGAPVYLSDLLHAACSMVEEELYDTIAVAEQEVANHWEHMVDMAEGILVQFFEKMHARVNSLEVEIRATESLSDLREVLRRVTQLCKAHEAVLKYCVEVSEEANKVLSAFSTLFDLISLIYSGLNTAAVAGIAQTGRRITRLCKDVQENAAVSLLIDLLKDTAVNNQSALMGMGNKTARTLRFEESSQRTAAMRARRHARMKSSPDELINLQPRLGDTMAPSSEEGNIADQENQREQTDGTLAAAPELKLGVGGGSAGLDAAHGRDGALISQASPVRGGGGKVSALSTPYKSPLDKGSQHQRSRSVEEIIFIG</sequence>
<feature type="region of interest" description="Disordered" evidence="1">
    <location>
        <begin position="1151"/>
        <end position="1186"/>
    </location>
</feature>
<reference evidence="3" key="1">
    <citation type="journal article" date="2019" name="Nat. Commun.">
        <title>Expansion of phycobilisome linker gene families in mesophilic red algae.</title>
        <authorList>
            <person name="Lee J."/>
            <person name="Kim D."/>
            <person name="Bhattacharya D."/>
            <person name="Yoon H.S."/>
        </authorList>
    </citation>
    <scope>NUCLEOTIDE SEQUENCE [LARGE SCALE GENOMIC DNA]</scope>
    <source>
        <strain evidence="3">CCMP 1328</strain>
    </source>
</reference>
<feature type="region of interest" description="Disordered" evidence="1">
    <location>
        <begin position="335"/>
        <end position="567"/>
    </location>
</feature>
<keyword evidence="3" id="KW-1185">Reference proteome</keyword>
<feature type="compositionally biased region" description="Basic and acidic residues" evidence="1">
    <location>
        <begin position="20"/>
        <end position="31"/>
    </location>
</feature>
<feature type="compositionally biased region" description="Polar residues" evidence="1">
    <location>
        <begin position="104"/>
        <end position="114"/>
    </location>
</feature>
<feature type="compositionally biased region" description="Low complexity" evidence="1">
    <location>
        <begin position="527"/>
        <end position="542"/>
    </location>
</feature>
<accession>A0A5J4Z738</accession>
<feature type="region of interest" description="Disordered" evidence="1">
    <location>
        <begin position="632"/>
        <end position="687"/>
    </location>
</feature>
<organism evidence="2 3">
    <name type="scientific">Porphyridium purpureum</name>
    <name type="common">Red alga</name>
    <name type="synonym">Porphyridium cruentum</name>
    <dbReference type="NCBI Taxonomy" id="35688"/>
    <lineage>
        <taxon>Eukaryota</taxon>
        <taxon>Rhodophyta</taxon>
        <taxon>Bangiophyceae</taxon>
        <taxon>Porphyridiales</taxon>
        <taxon>Porphyridiaceae</taxon>
        <taxon>Porphyridium</taxon>
    </lineage>
</organism>
<feature type="compositionally biased region" description="Polar residues" evidence="1">
    <location>
        <begin position="183"/>
        <end position="201"/>
    </location>
</feature>
<feature type="compositionally biased region" description="Low complexity" evidence="1">
    <location>
        <begin position="659"/>
        <end position="671"/>
    </location>
</feature>
<dbReference type="Proteomes" id="UP000324585">
    <property type="component" value="Unassembled WGS sequence"/>
</dbReference>
<feature type="region of interest" description="Disordered" evidence="1">
    <location>
        <begin position="1095"/>
        <end position="1116"/>
    </location>
</feature>
<feature type="compositionally biased region" description="Basic and acidic residues" evidence="1">
    <location>
        <begin position="118"/>
        <end position="133"/>
    </location>
</feature>